<dbReference type="AlphaFoldDB" id="A0AAD5CEB8"/>
<evidence type="ECO:0000313" key="2">
    <source>
        <dbReference type="EMBL" id="KAI7740402.1"/>
    </source>
</evidence>
<keyword evidence="1" id="KW-1133">Transmembrane helix</keyword>
<comment type="caution">
    <text evidence="2">The sequence shown here is derived from an EMBL/GenBank/DDBJ whole genome shotgun (WGS) entry which is preliminary data.</text>
</comment>
<name>A0AAD5CEB8_AMBAR</name>
<evidence type="ECO:0000256" key="1">
    <source>
        <dbReference type="SAM" id="Phobius"/>
    </source>
</evidence>
<feature type="transmembrane region" description="Helical" evidence="1">
    <location>
        <begin position="7"/>
        <end position="25"/>
    </location>
</feature>
<gene>
    <name evidence="2" type="ORF">M8C21_032982</name>
</gene>
<dbReference type="Gene3D" id="3.20.20.210">
    <property type="match status" value="1"/>
</dbReference>
<keyword evidence="1" id="KW-0812">Transmembrane</keyword>
<accession>A0AAD5CEB8</accession>
<dbReference type="Proteomes" id="UP001206925">
    <property type="component" value="Unassembled WGS sequence"/>
</dbReference>
<evidence type="ECO:0000313" key="3">
    <source>
        <dbReference type="Proteomes" id="UP001206925"/>
    </source>
</evidence>
<protein>
    <recommendedName>
        <fullName evidence="4">Reverse transcriptase zinc-binding domain-containing protein</fullName>
    </recommendedName>
</protein>
<dbReference type="EMBL" id="JAMZMK010008443">
    <property type="protein sequence ID" value="KAI7740402.1"/>
    <property type="molecule type" value="Genomic_DNA"/>
</dbReference>
<dbReference type="InterPro" id="IPR038071">
    <property type="entry name" value="UROD/MetE-like_sf"/>
</dbReference>
<keyword evidence="1" id="KW-0472">Membrane</keyword>
<evidence type="ECO:0008006" key="4">
    <source>
        <dbReference type="Google" id="ProtNLM"/>
    </source>
</evidence>
<organism evidence="2 3">
    <name type="scientific">Ambrosia artemisiifolia</name>
    <name type="common">Common ragweed</name>
    <dbReference type="NCBI Taxonomy" id="4212"/>
    <lineage>
        <taxon>Eukaryota</taxon>
        <taxon>Viridiplantae</taxon>
        <taxon>Streptophyta</taxon>
        <taxon>Embryophyta</taxon>
        <taxon>Tracheophyta</taxon>
        <taxon>Spermatophyta</taxon>
        <taxon>Magnoliopsida</taxon>
        <taxon>eudicotyledons</taxon>
        <taxon>Gunneridae</taxon>
        <taxon>Pentapetalae</taxon>
        <taxon>asterids</taxon>
        <taxon>campanulids</taxon>
        <taxon>Asterales</taxon>
        <taxon>Asteraceae</taxon>
        <taxon>Asteroideae</taxon>
        <taxon>Heliantheae alliance</taxon>
        <taxon>Heliantheae</taxon>
        <taxon>Ambrosia</taxon>
    </lineage>
</organism>
<sequence>MVWVATAMWLGFQGLNNLICFLYVSSNSDWSCSFQMVNLYRYLEFVGLKFFLVLRSFPVFKIASMKLLIPMLIQTWEWVWIGEPASNCEVEQANNMQELLNNISLLENSDQWTWENKSGGNVSVKDLRMELQNMIQGPINSPPSLWNTWAPLKVNYFLWRACMDRAATKLALASRGFITNKFVVSTTSSLQHTVVVLVNKTKLDDEIKSWLAFAAQKALEAGQKDKGFCFLQAFFTANAVAHEGNAPQESPMKLSRRILQMIVYQRHF</sequence>
<proteinExistence type="predicted"/>
<keyword evidence="3" id="KW-1185">Reference proteome</keyword>
<feature type="transmembrane region" description="Helical" evidence="1">
    <location>
        <begin position="45"/>
        <end position="63"/>
    </location>
</feature>
<reference evidence="2" key="1">
    <citation type="submission" date="2022-06" db="EMBL/GenBank/DDBJ databases">
        <title>Uncovering the hologenomic basis of an extraordinary plant invasion.</title>
        <authorList>
            <person name="Bieker V.C."/>
            <person name="Martin M.D."/>
            <person name="Gilbert T."/>
            <person name="Hodgins K."/>
            <person name="Battlay P."/>
            <person name="Petersen B."/>
            <person name="Wilson J."/>
        </authorList>
    </citation>
    <scope>NUCLEOTIDE SEQUENCE</scope>
    <source>
        <strain evidence="2">AA19_3_7</strain>
        <tissue evidence="2">Leaf</tissue>
    </source>
</reference>
<dbReference type="PANTHER" id="PTHR30519">
    <property type="entry name" value="5-METHYLTETRAHYDROPTEROYLTRIGLUTAMATE--HOMOCYSTEINE METHYLTRANSFERASE"/>
    <property type="match status" value="1"/>
</dbReference>